<protein>
    <recommendedName>
        <fullName evidence="9">C2H2-type domain-containing protein</fullName>
    </recommendedName>
</protein>
<feature type="region of interest" description="Disordered" evidence="8">
    <location>
        <begin position="104"/>
        <end position="184"/>
    </location>
</feature>
<comment type="subcellular location">
    <subcellularLocation>
        <location evidence="1">Nucleus</location>
    </subcellularLocation>
</comment>
<comment type="caution">
    <text evidence="10">The sequence shown here is derived from an EMBL/GenBank/DDBJ whole genome shotgun (WGS) entry which is preliminary data.</text>
</comment>
<organism evidence="10 11">
    <name type="scientific">Agrocybe pediades</name>
    <dbReference type="NCBI Taxonomy" id="84607"/>
    <lineage>
        <taxon>Eukaryota</taxon>
        <taxon>Fungi</taxon>
        <taxon>Dikarya</taxon>
        <taxon>Basidiomycota</taxon>
        <taxon>Agaricomycotina</taxon>
        <taxon>Agaricomycetes</taxon>
        <taxon>Agaricomycetidae</taxon>
        <taxon>Agaricales</taxon>
        <taxon>Agaricineae</taxon>
        <taxon>Strophariaceae</taxon>
        <taxon>Agrocybe</taxon>
    </lineage>
</organism>
<dbReference type="PANTHER" id="PTHR24394:SF29">
    <property type="entry name" value="MYONEURIN"/>
    <property type="match status" value="1"/>
</dbReference>
<evidence type="ECO:0000313" key="10">
    <source>
        <dbReference type="EMBL" id="KAF4616876.1"/>
    </source>
</evidence>
<evidence type="ECO:0000256" key="7">
    <source>
        <dbReference type="PROSITE-ProRule" id="PRU00042"/>
    </source>
</evidence>
<evidence type="ECO:0000256" key="6">
    <source>
        <dbReference type="ARBA" id="ARBA00023242"/>
    </source>
</evidence>
<accession>A0A8H4QTE2</accession>
<keyword evidence="6" id="KW-0539">Nucleus</keyword>
<evidence type="ECO:0000256" key="3">
    <source>
        <dbReference type="ARBA" id="ARBA00022737"/>
    </source>
</evidence>
<dbReference type="SMART" id="SM00355">
    <property type="entry name" value="ZnF_C2H2"/>
    <property type="match status" value="2"/>
</dbReference>
<evidence type="ECO:0000256" key="1">
    <source>
        <dbReference type="ARBA" id="ARBA00004123"/>
    </source>
</evidence>
<dbReference type="SUPFAM" id="SSF57667">
    <property type="entry name" value="beta-beta-alpha zinc fingers"/>
    <property type="match status" value="1"/>
</dbReference>
<dbReference type="PROSITE" id="PS50157">
    <property type="entry name" value="ZINC_FINGER_C2H2_2"/>
    <property type="match status" value="3"/>
</dbReference>
<evidence type="ECO:0000256" key="5">
    <source>
        <dbReference type="ARBA" id="ARBA00022833"/>
    </source>
</evidence>
<feature type="domain" description="C2H2-type" evidence="9">
    <location>
        <begin position="52"/>
        <end position="75"/>
    </location>
</feature>
<keyword evidence="4 7" id="KW-0863">Zinc-finger</keyword>
<dbReference type="Pfam" id="PF00096">
    <property type="entry name" value="zf-C2H2"/>
    <property type="match status" value="1"/>
</dbReference>
<evidence type="ECO:0000256" key="8">
    <source>
        <dbReference type="SAM" id="MobiDB-lite"/>
    </source>
</evidence>
<evidence type="ECO:0000259" key="9">
    <source>
        <dbReference type="PROSITE" id="PS50157"/>
    </source>
</evidence>
<proteinExistence type="predicted"/>
<keyword evidence="3" id="KW-0677">Repeat</keyword>
<dbReference type="InterPro" id="IPR036236">
    <property type="entry name" value="Znf_C2H2_sf"/>
</dbReference>
<reference evidence="10 11" key="1">
    <citation type="submission" date="2019-12" db="EMBL/GenBank/DDBJ databases">
        <authorList>
            <person name="Floudas D."/>
            <person name="Bentzer J."/>
            <person name="Ahren D."/>
            <person name="Johansson T."/>
            <person name="Persson P."/>
            <person name="Tunlid A."/>
        </authorList>
    </citation>
    <scope>NUCLEOTIDE SEQUENCE [LARGE SCALE GENOMIC DNA]</scope>
    <source>
        <strain evidence="10 11">CBS 102.39</strain>
    </source>
</reference>
<name>A0A8H4QTE2_9AGAR</name>
<keyword evidence="5" id="KW-0862">Zinc</keyword>
<dbReference type="GO" id="GO:0000981">
    <property type="term" value="F:DNA-binding transcription factor activity, RNA polymerase II-specific"/>
    <property type="evidence" value="ECO:0007669"/>
    <property type="project" value="TreeGrafter"/>
</dbReference>
<keyword evidence="11" id="KW-1185">Reference proteome</keyword>
<dbReference type="Proteomes" id="UP000521872">
    <property type="component" value="Unassembled WGS sequence"/>
</dbReference>
<evidence type="ECO:0000313" key="11">
    <source>
        <dbReference type="Proteomes" id="UP000521872"/>
    </source>
</evidence>
<dbReference type="PROSITE" id="PS00028">
    <property type="entry name" value="ZINC_FINGER_C2H2_1"/>
    <property type="match status" value="2"/>
</dbReference>
<dbReference type="PANTHER" id="PTHR24394">
    <property type="entry name" value="ZINC FINGER PROTEIN"/>
    <property type="match status" value="1"/>
</dbReference>
<feature type="compositionally biased region" description="Basic residues" evidence="8">
    <location>
        <begin position="122"/>
        <end position="137"/>
    </location>
</feature>
<evidence type="ECO:0000256" key="2">
    <source>
        <dbReference type="ARBA" id="ARBA00022723"/>
    </source>
</evidence>
<feature type="compositionally biased region" description="Polar residues" evidence="8">
    <location>
        <begin position="162"/>
        <end position="173"/>
    </location>
</feature>
<dbReference type="EMBL" id="JAACJL010000031">
    <property type="protein sequence ID" value="KAF4616876.1"/>
    <property type="molecule type" value="Genomic_DNA"/>
</dbReference>
<dbReference type="GO" id="GO:0008270">
    <property type="term" value="F:zinc ion binding"/>
    <property type="evidence" value="ECO:0007669"/>
    <property type="project" value="UniProtKB-KW"/>
</dbReference>
<dbReference type="GO" id="GO:0005634">
    <property type="term" value="C:nucleus"/>
    <property type="evidence" value="ECO:0007669"/>
    <property type="project" value="UniProtKB-SubCell"/>
</dbReference>
<keyword evidence="2" id="KW-0479">Metal-binding</keyword>
<dbReference type="InterPro" id="IPR013087">
    <property type="entry name" value="Znf_C2H2_type"/>
</dbReference>
<dbReference type="Gene3D" id="3.30.160.60">
    <property type="entry name" value="Classic Zinc Finger"/>
    <property type="match status" value="2"/>
</dbReference>
<evidence type="ECO:0000256" key="4">
    <source>
        <dbReference type="ARBA" id="ARBA00022771"/>
    </source>
</evidence>
<dbReference type="AlphaFoldDB" id="A0A8H4QTE2"/>
<feature type="domain" description="C2H2-type" evidence="9">
    <location>
        <begin position="81"/>
        <end position="120"/>
    </location>
</feature>
<gene>
    <name evidence="10" type="ORF">D9613_008926</name>
</gene>
<feature type="domain" description="C2H2-type" evidence="9">
    <location>
        <begin position="20"/>
        <end position="47"/>
    </location>
</feature>
<sequence>MPKITQPRRASKVPSANRPFFCELCPKSYDRLGDLRRHAKSHSPYEDVRKPHLCEQCSTRFAEISQLNSHVKSQHLKQFIYVCDFEVVNEETGELEKCGRKFKTQDQIGHHKPTHNPDRPVARKVRRTRRTVARRQQRLQGTREDSFNASIPYTPRHRSELSDSLTAMSNSDGPDTPPSTYSYGTPTYVTHAPEAHHASDASVWSWNSSFPQRSSLDQILDSYLSAPAPSESHFYKSSTEVQFEPTPELSHFFDSYDANANDNSAWHIGSIEGQQPQPVPAQQDYFSFDFSTMTDVSFCDDLPAPVSVPSSSSQTTCNESFDYEVASPQFVWTGYWSPDIVQDVYYPLNTDTSDFLSHGVYEQPPAYYPPQQAYLPSPFSSSESHPSQSGVYTSEYPALASTYVF</sequence>